<sequence length="360" mass="38589">MQRLETLDELLTEQSVEAIWLAQPNSFAWLTGGDNTVVDSAAIGVAAAGYDGTSVEVVTANNEADRIRKEVPSEMSVSSFDWYGSSLASAVAERSSTPAAADFDVPGLESIDISNCRHPLTDDDIEQYRALGHETAEVVESICRTLTSETTEWEAKAAVQGAFAERGIKVPVALIGGADRVQRHRHFTSTDAPLGEYGIVTLCTVRNGLCISITRTVAFDPPAWLTDRQHAAARVQSTALAATQAVGNRGGTAGDVFDSIQDAYAAVGYPDEWQLHHQGGAGGYATREWIATPDSNARVSLPMGYAWNPTVQGAKSEDTVLVTSDGFEILTQTGEWPTTTVESVGYDVSHPQHDILMLSK</sequence>
<dbReference type="RefSeq" id="WP_264555177.1">
    <property type="nucleotide sequence ID" value="NZ_CP109979.1"/>
</dbReference>
<dbReference type="InterPro" id="IPR000994">
    <property type="entry name" value="Pept_M24"/>
</dbReference>
<dbReference type="PANTHER" id="PTHR46112">
    <property type="entry name" value="AMINOPEPTIDASE"/>
    <property type="match status" value="1"/>
</dbReference>
<comment type="caution">
    <text evidence="2">The sequence shown here is derived from an EMBL/GenBank/DDBJ whole genome shotgun (WGS) entry which is preliminary data.</text>
</comment>
<evidence type="ECO:0000259" key="1">
    <source>
        <dbReference type="Pfam" id="PF00557"/>
    </source>
</evidence>
<dbReference type="AlphaFoldDB" id="A0ABD5YM14"/>
<dbReference type="Proteomes" id="UP001596417">
    <property type="component" value="Unassembled WGS sequence"/>
</dbReference>
<dbReference type="GeneID" id="76198592"/>
<dbReference type="EMBL" id="JBHTAX010000001">
    <property type="protein sequence ID" value="MFC7189034.1"/>
    <property type="molecule type" value="Genomic_DNA"/>
</dbReference>
<dbReference type="SUPFAM" id="SSF53092">
    <property type="entry name" value="Creatinase/prolidase N-terminal domain"/>
    <property type="match status" value="1"/>
</dbReference>
<reference evidence="2 3" key="1">
    <citation type="journal article" date="2019" name="Int. J. Syst. Evol. Microbiol.">
        <title>The Global Catalogue of Microorganisms (GCM) 10K type strain sequencing project: providing services to taxonomists for standard genome sequencing and annotation.</title>
        <authorList>
            <consortium name="The Broad Institute Genomics Platform"/>
            <consortium name="The Broad Institute Genome Sequencing Center for Infectious Disease"/>
            <person name="Wu L."/>
            <person name="Ma J."/>
        </authorList>
    </citation>
    <scope>NUCLEOTIDE SEQUENCE [LARGE SCALE GENOMIC DNA]</scope>
    <source>
        <strain evidence="2 3">RDMS1</strain>
    </source>
</reference>
<dbReference type="CDD" id="cd01066">
    <property type="entry name" value="APP_MetAP"/>
    <property type="match status" value="1"/>
</dbReference>
<gene>
    <name evidence="2" type="ORF">ACFQL7_03665</name>
</gene>
<dbReference type="Pfam" id="PF00557">
    <property type="entry name" value="Peptidase_M24"/>
    <property type="match status" value="1"/>
</dbReference>
<feature type="domain" description="Peptidase M24" evidence="1">
    <location>
        <begin position="127"/>
        <end position="323"/>
    </location>
</feature>
<name>A0ABD5YM14_9EURY</name>
<dbReference type="SUPFAM" id="SSF55920">
    <property type="entry name" value="Creatinase/aminopeptidase"/>
    <property type="match status" value="1"/>
</dbReference>
<dbReference type="InterPro" id="IPR050659">
    <property type="entry name" value="Peptidase_M24B"/>
</dbReference>
<protein>
    <submittedName>
        <fullName evidence="2">M24 family metallopeptidase</fullName>
    </submittedName>
</protein>
<proteinExistence type="predicted"/>
<dbReference type="InterPro" id="IPR036005">
    <property type="entry name" value="Creatinase/aminopeptidase-like"/>
</dbReference>
<keyword evidence="3" id="KW-1185">Reference proteome</keyword>
<organism evidence="2 3">
    <name type="scientific">Halocatena marina</name>
    <dbReference type="NCBI Taxonomy" id="2934937"/>
    <lineage>
        <taxon>Archaea</taxon>
        <taxon>Methanobacteriati</taxon>
        <taxon>Methanobacteriota</taxon>
        <taxon>Stenosarchaea group</taxon>
        <taxon>Halobacteria</taxon>
        <taxon>Halobacteriales</taxon>
        <taxon>Natronomonadaceae</taxon>
        <taxon>Halocatena</taxon>
    </lineage>
</organism>
<dbReference type="PANTHER" id="PTHR46112:SF2">
    <property type="entry name" value="XAA-PRO AMINOPEPTIDASE P-RELATED"/>
    <property type="match status" value="1"/>
</dbReference>
<evidence type="ECO:0000313" key="2">
    <source>
        <dbReference type="EMBL" id="MFC7189034.1"/>
    </source>
</evidence>
<dbReference type="InterPro" id="IPR029149">
    <property type="entry name" value="Creatin/AminoP/Spt16_N"/>
</dbReference>
<dbReference type="Gene3D" id="3.90.230.10">
    <property type="entry name" value="Creatinase/methionine aminopeptidase superfamily"/>
    <property type="match status" value="1"/>
</dbReference>
<accession>A0ABD5YM14</accession>
<evidence type="ECO:0000313" key="3">
    <source>
        <dbReference type="Proteomes" id="UP001596417"/>
    </source>
</evidence>